<dbReference type="AlphaFoldDB" id="A0RVU3"/>
<dbReference type="Proteomes" id="UP000000758">
    <property type="component" value="Chromosome"/>
</dbReference>
<dbReference type="HOGENOM" id="CLU_1901836_0_0_2"/>
<proteinExistence type="predicted"/>
<gene>
    <name evidence="1" type="ordered locus">CENSYa_0827</name>
</gene>
<sequence length="133" mass="14399">MEKPAGCSCSLAGRIACLFQDACMPNRGKEPAGASRGKAGRTSTDGLILPLIKVKVVLKMACRATVHFPECPLPGSAGGTQAGRPRFFRRPEVLAMPVCIPAVQWCRSHKQCWQDDQRRPQDRAGISPSRPEA</sequence>
<name>A0RVU3_CENSY</name>
<dbReference type="STRING" id="414004.CENSYa_0827"/>
<keyword evidence="2" id="KW-1185">Reference proteome</keyword>
<protein>
    <submittedName>
        <fullName evidence="1">Uncharacterized protein</fullName>
    </submittedName>
</protein>
<reference evidence="1 2" key="1">
    <citation type="journal article" date="2006" name="Proc. Natl. Acad. Sci. U.S.A.">
        <title>Genomic analysis of the uncultivated marine crenarchaeote Cenarchaeum symbiosum.</title>
        <authorList>
            <person name="Hallam S.J."/>
            <person name="Konstantinidis K.T."/>
            <person name="Putnam N."/>
            <person name="Schleper C."/>
            <person name="Watanabe Y."/>
            <person name="Sugahara J."/>
            <person name="Preston C."/>
            <person name="de la Torre J."/>
            <person name="Richardson P.M."/>
            <person name="DeLong E.F."/>
        </authorList>
    </citation>
    <scope>NUCLEOTIDE SEQUENCE [LARGE SCALE GENOMIC DNA]</scope>
    <source>
        <strain evidence="2">A</strain>
    </source>
</reference>
<evidence type="ECO:0000313" key="1">
    <source>
        <dbReference type="EMBL" id="ABK77460.1"/>
    </source>
</evidence>
<organism evidence="1 2">
    <name type="scientific">Cenarchaeum symbiosum (strain A)</name>
    <dbReference type="NCBI Taxonomy" id="414004"/>
    <lineage>
        <taxon>Archaea</taxon>
        <taxon>Nitrososphaerota</taxon>
        <taxon>Candidatus Cenarchaeales</taxon>
        <taxon>Candidatus Cenarchaeaceae</taxon>
        <taxon>Candidatus Cenarchaeum</taxon>
    </lineage>
</organism>
<dbReference type="EnsemblBacteria" id="ABK77460">
    <property type="protein sequence ID" value="ABK77460"/>
    <property type="gene ID" value="CENSYa_0827"/>
</dbReference>
<accession>A0RVU3</accession>
<evidence type="ECO:0000313" key="2">
    <source>
        <dbReference type="Proteomes" id="UP000000758"/>
    </source>
</evidence>
<dbReference type="KEGG" id="csy:CENSYa_0827"/>
<dbReference type="EMBL" id="DP000238">
    <property type="protein sequence ID" value="ABK77460.1"/>
    <property type="molecule type" value="Genomic_DNA"/>
</dbReference>